<keyword evidence="2" id="KW-1185">Reference proteome</keyword>
<name>A0A367JH21_RHIAZ</name>
<gene>
    <name evidence="1" type="ORF">CU097_006614</name>
</gene>
<proteinExistence type="predicted"/>
<evidence type="ECO:0000313" key="2">
    <source>
        <dbReference type="Proteomes" id="UP000252139"/>
    </source>
</evidence>
<dbReference type="STRING" id="86630.A0A367JH21"/>
<sequence>MEVCHLCVEYILKILNQQNVIDYLLFADEHMVKGADRIFDAAFTFLCREAYNMDRHILAILPLNWLEKVVESDAFWVPR</sequence>
<organism evidence="1 2">
    <name type="scientific">Rhizopus azygosporus</name>
    <name type="common">Rhizopus microsporus var. azygosporus</name>
    <dbReference type="NCBI Taxonomy" id="86630"/>
    <lineage>
        <taxon>Eukaryota</taxon>
        <taxon>Fungi</taxon>
        <taxon>Fungi incertae sedis</taxon>
        <taxon>Mucoromycota</taxon>
        <taxon>Mucoromycotina</taxon>
        <taxon>Mucoromycetes</taxon>
        <taxon>Mucorales</taxon>
        <taxon>Mucorineae</taxon>
        <taxon>Rhizopodaceae</taxon>
        <taxon>Rhizopus</taxon>
    </lineage>
</organism>
<accession>A0A367JH21</accession>
<dbReference type="OrthoDB" id="6359943at2759"/>
<dbReference type="PANTHER" id="PTHR47369">
    <property type="entry name" value="BTB/POZ DOMAIN-CONTAINING PROTEIN"/>
    <property type="match status" value="1"/>
</dbReference>
<evidence type="ECO:0000313" key="1">
    <source>
        <dbReference type="EMBL" id="RCH89011.1"/>
    </source>
</evidence>
<dbReference type="Proteomes" id="UP000252139">
    <property type="component" value="Unassembled WGS sequence"/>
</dbReference>
<dbReference type="PANTHER" id="PTHR47369:SF1">
    <property type="entry name" value="BTB_POZ DOMAIN-CONTAINING PROTEIN"/>
    <property type="match status" value="1"/>
</dbReference>
<dbReference type="EMBL" id="PJQL01001363">
    <property type="protein sequence ID" value="RCH89011.1"/>
    <property type="molecule type" value="Genomic_DNA"/>
</dbReference>
<protein>
    <submittedName>
        <fullName evidence="1">Uncharacterized protein</fullName>
    </submittedName>
</protein>
<reference evidence="1 2" key="1">
    <citation type="journal article" date="2018" name="G3 (Bethesda)">
        <title>Phylogenetic and Phylogenomic Definition of Rhizopus Species.</title>
        <authorList>
            <person name="Gryganskyi A.P."/>
            <person name="Golan J."/>
            <person name="Dolatabadi S."/>
            <person name="Mondo S."/>
            <person name="Robb S."/>
            <person name="Idnurm A."/>
            <person name="Muszewska A."/>
            <person name="Steczkiewicz K."/>
            <person name="Masonjones S."/>
            <person name="Liao H.L."/>
            <person name="Gajdeczka M.T."/>
            <person name="Anike F."/>
            <person name="Vuek A."/>
            <person name="Anishchenko I.M."/>
            <person name="Voigt K."/>
            <person name="de Hoog G.S."/>
            <person name="Smith M.E."/>
            <person name="Heitman J."/>
            <person name="Vilgalys R."/>
            <person name="Stajich J.E."/>
        </authorList>
    </citation>
    <scope>NUCLEOTIDE SEQUENCE [LARGE SCALE GENOMIC DNA]</scope>
    <source>
        <strain evidence="1 2">CBS 357.93</strain>
    </source>
</reference>
<comment type="caution">
    <text evidence="1">The sequence shown here is derived from an EMBL/GenBank/DDBJ whole genome shotgun (WGS) entry which is preliminary data.</text>
</comment>
<dbReference type="AlphaFoldDB" id="A0A367JH21"/>